<feature type="repeat" description="TPR" evidence="3">
    <location>
        <begin position="580"/>
        <end position="613"/>
    </location>
</feature>
<evidence type="ECO:0000256" key="4">
    <source>
        <dbReference type="SAM" id="MobiDB-lite"/>
    </source>
</evidence>
<sequence length="745" mass="81393">MTEHPAHLWIVGTTRRERDLALPAVGTVEFHAVNSHRRCRGPYSGTAALLNRIVPKVRATAPALVDAHDVELLSMAPDLEAVVEPSRETLTSLAVPEERTRFYGPGRTRRLVHGMVEFLNAYAETVAGRPVAVRFDAVHAADATEQELLAVLLRRADPARLRVIVATTEGPLPEHAAELASALARHAVRVDAPAADDTTAEVRESADLVRAYVESDGTSDVAGERAAYESAPAGLRTALHDERAAALEETLSRSFRLGAIPYHREHGSDPRGVGLRSLLEASGHCVDMGFYHAAIDLGRRARALADPARDEQAYCLASTRLTNSLAVLGHTEEAEEIYFDLRGRFTTPMVHLFSNYALGMIYTRHRGPEARNHHIARVHLHTAIALAANLPDAQESFQTVFQQNGLALIEMHLGNLPEAERLVSAGLARLDAELAPGEHLLHRSVLLHNRGQVRAALGRVEEGIADISQVIDADPNHPEYYFDRASLYRRLGDTDAAFADYQTAIDISPPFPEAYYNRADLRAETGDIEGALSDFGYVLELEPDDLRARINRASLRLESGDLAGAREDVSAGLTHHPESADLLCTRGLLSLEDGDADAALRDFTSALESDPTRYEALANRAVIWQDRGRSHDAIADLTRALELVGPDASLLYNRGYVHRAAGHWRDAIHDYTAALDLPDADRAELLWERAGCRAETGDVTGCRDDLTACVRLGDEPYATQARSRLREMSGADAPARHPVPTGSDT</sequence>
<dbReference type="InterPro" id="IPR050498">
    <property type="entry name" value="Ycf3"/>
</dbReference>
<dbReference type="Gene3D" id="1.25.40.10">
    <property type="entry name" value="Tetratricopeptide repeat domain"/>
    <property type="match status" value="3"/>
</dbReference>
<keyword evidence="2 3" id="KW-0802">TPR repeat</keyword>
<name>A0ABW2WI37_9ACTN</name>
<dbReference type="PROSITE" id="PS50005">
    <property type="entry name" value="TPR"/>
    <property type="match status" value="4"/>
</dbReference>
<dbReference type="InterPro" id="IPR011990">
    <property type="entry name" value="TPR-like_helical_dom_sf"/>
</dbReference>
<gene>
    <name evidence="5" type="ORF">ACFQZ6_33965</name>
</gene>
<feature type="repeat" description="TPR" evidence="3">
    <location>
        <begin position="478"/>
        <end position="511"/>
    </location>
</feature>
<evidence type="ECO:0000256" key="2">
    <source>
        <dbReference type="ARBA" id="ARBA00022803"/>
    </source>
</evidence>
<evidence type="ECO:0000313" key="6">
    <source>
        <dbReference type="Proteomes" id="UP001597023"/>
    </source>
</evidence>
<reference evidence="6" key="1">
    <citation type="journal article" date="2019" name="Int. J. Syst. Evol. Microbiol.">
        <title>The Global Catalogue of Microorganisms (GCM) 10K type strain sequencing project: providing services to taxonomists for standard genome sequencing and annotation.</title>
        <authorList>
            <consortium name="The Broad Institute Genomics Platform"/>
            <consortium name="The Broad Institute Genome Sequencing Center for Infectious Disease"/>
            <person name="Wu L."/>
            <person name="Ma J."/>
        </authorList>
    </citation>
    <scope>NUCLEOTIDE SEQUENCE [LARGE SCALE GENOMIC DNA]</scope>
    <source>
        <strain evidence="6">CGMCC 4.7400</strain>
    </source>
</reference>
<keyword evidence="6" id="KW-1185">Reference proteome</keyword>
<dbReference type="Proteomes" id="UP001597023">
    <property type="component" value="Unassembled WGS sequence"/>
</dbReference>
<evidence type="ECO:0000256" key="1">
    <source>
        <dbReference type="ARBA" id="ARBA00022737"/>
    </source>
</evidence>
<feature type="repeat" description="TPR" evidence="3">
    <location>
        <begin position="648"/>
        <end position="681"/>
    </location>
</feature>
<dbReference type="InterPro" id="IPR019734">
    <property type="entry name" value="TPR_rpt"/>
</dbReference>
<evidence type="ECO:0000256" key="3">
    <source>
        <dbReference type="PROSITE-ProRule" id="PRU00339"/>
    </source>
</evidence>
<dbReference type="SMART" id="SM00028">
    <property type="entry name" value="TPR"/>
    <property type="match status" value="7"/>
</dbReference>
<accession>A0ABW2WI37</accession>
<evidence type="ECO:0000313" key="5">
    <source>
        <dbReference type="EMBL" id="MFD0319136.1"/>
    </source>
</evidence>
<dbReference type="PANTHER" id="PTHR44858:SF1">
    <property type="entry name" value="UDP-N-ACETYLGLUCOSAMINE--PEPTIDE N-ACETYLGLUCOSAMINYLTRANSFERASE SPINDLY-RELATED"/>
    <property type="match status" value="1"/>
</dbReference>
<dbReference type="EMBL" id="JBHTEB010000001">
    <property type="protein sequence ID" value="MFD0319136.1"/>
    <property type="molecule type" value="Genomic_DNA"/>
</dbReference>
<protein>
    <submittedName>
        <fullName evidence="5">Tetratricopeptide repeat protein</fullName>
    </submittedName>
</protein>
<feature type="repeat" description="TPR" evidence="3">
    <location>
        <begin position="512"/>
        <end position="545"/>
    </location>
</feature>
<dbReference type="SUPFAM" id="SSF48452">
    <property type="entry name" value="TPR-like"/>
    <property type="match status" value="1"/>
</dbReference>
<feature type="region of interest" description="Disordered" evidence="4">
    <location>
        <begin position="725"/>
        <end position="745"/>
    </location>
</feature>
<dbReference type="Pfam" id="PF13414">
    <property type="entry name" value="TPR_11"/>
    <property type="match status" value="1"/>
</dbReference>
<proteinExistence type="predicted"/>
<dbReference type="PANTHER" id="PTHR44858">
    <property type="entry name" value="TETRATRICOPEPTIDE REPEAT PROTEIN 6"/>
    <property type="match status" value="1"/>
</dbReference>
<dbReference type="RefSeq" id="WP_381617296.1">
    <property type="nucleotide sequence ID" value="NZ_JBHTEB010000001.1"/>
</dbReference>
<organism evidence="5 6">
    <name type="scientific">Streptomyces flavalbus</name>
    <dbReference type="NCBI Taxonomy" id="2665155"/>
    <lineage>
        <taxon>Bacteria</taxon>
        <taxon>Bacillati</taxon>
        <taxon>Actinomycetota</taxon>
        <taxon>Actinomycetes</taxon>
        <taxon>Kitasatosporales</taxon>
        <taxon>Streptomycetaceae</taxon>
        <taxon>Streptomyces</taxon>
    </lineage>
</organism>
<dbReference type="Pfam" id="PF13432">
    <property type="entry name" value="TPR_16"/>
    <property type="match status" value="2"/>
</dbReference>
<comment type="caution">
    <text evidence="5">The sequence shown here is derived from an EMBL/GenBank/DDBJ whole genome shotgun (WGS) entry which is preliminary data.</text>
</comment>
<keyword evidence="1" id="KW-0677">Repeat</keyword>